<proteinExistence type="predicted"/>
<feature type="compositionally biased region" description="Basic residues" evidence="6">
    <location>
        <begin position="212"/>
        <end position="221"/>
    </location>
</feature>
<name>A0AAN9Y9W2_9HEMI</name>
<feature type="domain" description="Chitin-binding type-2" evidence="7">
    <location>
        <begin position="39"/>
        <end position="102"/>
    </location>
</feature>
<dbReference type="PANTHER" id="PTHR23301">
    <property type="entry name" value="CHITIN BINDING PERITROPHIN-A"/>
    <property type="match status" value="1"/>
</dbReference>
<dbReference type="SMART" id="SM00494">
    <property type="entry name" value="ChtBD2"/>
    <property type="match status" value="1"/>
</dbReference>
<feature type="compositionally biased region" description="Low complexity" evidence="6">
    <location>
        <begin position="251"/>
        <end position="261"/>
    </location>
</feature>
<gene>
    <name evidence="8" type="ORF">V9T40_003151</name>
</gene>
<dbReference type="Pfam" id="PF01607">
    <property type="entry name" value="CBM_14"/>
    <property type="match status" value="1"/>
</dbReference>
<reference evidence="8 9" key="1">
    <citation type="submission" date="2024-03" db="EMBL/GenBank/DDBJ databases">
        <title>Adaptation during the transition from Ophiocordyceps entomopathogen to insect associate is accompanied by gene loss and intensified selection.</title>
        <authorList>
            <person name="Ward C.M."/>
            <person name="Onetto C.A."/>
            <person name="Borneman A.R."/>
        </authorList>
    </citation>
    <scope>NUCLEOTIDE SEQUENCE [LARGE SCALE GENOMIC DNA]</scope>
    <source>
        <strain evidence="8">AWRI1</strain>
        <tissue evidence="8">Single Adult Female</tissue>
    </source>
</reference>
<protein>
    <recommendedName>
        <fullName evidence="7">Chitin-binding type-2 domain-containing protein</fullName>
    </recommendedName>
</protein>
<comment type="caution">
    <text evidence="8">The sequence shown here is derived from an EMBL/GenBank/DDBJ whole genome shotgun (WGS) entry which is preliminary data.</text>
</comment>
<feature type="compositionally biased region" description="Low complexity" evidence="6">
    <location>
        <begin position="528"/>
        <end position="540"/>
    </location>
</feature>
<evidence type="ECO:0000256" key="3">
    <source>
        <dbReference type="ARBA" id="ARBA00022737"/>
    </source>
</evidence>
<feature type="compositionally biased region" description="Basic and acidic residues" evidence="6">
    <location>
        <begin position="146"/>
        <end position="163"/>
    </location>
</feature>
<feature type="region of interest" description="Disordered" evidence="6">
    <location>
        <begin position="122"/>
        <end position="294"/>
    </location>
</feature>
<keyword evidence="9" id="KW-1185">Reference proteome</keyword>
<sequence length="744" mass="83599">MIKYDGLVSICESTLLICSCVNAQKRPPNYSQDDMPITSFSCKDKIVGGYYADPETECQMFHVCVSVPGGGVQNFRFLCPNDTSFDQEHQICDDWYNIDCELSLLSENFDLYRIGANIEVKKPPVSNKGTPIPLGPSSTIKPWQADTRKNNQYDDEDDYKRSGNDILRGSHSSNFYASSNRGRDDLDDNDYDTPNVGAKRQEVTQSSDTKKQKTLVRKLASKRPVTQKPIQQTYQQYTETPKPVSTQTPRSQQSNQNYNQQAFGSFGANKTPKSRGNVNFNSHTNKPYQQSDYQRVTTTTAPTIYQRINNLTEIEVDNSQEVVTPTYDVSRTYENSYNFRQQTSAFNKQKIPAPKANIYSSSTTQFQPAQTEASVRLPSTDYLRNIAQTYQQPAAVINNQLQDTTRNNFRQTYYTPYRTTQLPTTTSYPQNVNVYQQSAVAAGYQTTSRIPQSSISNQNVYYQNTASPTSQSTLNPNLFYQSYSTPVAYSQPNTTTFDYNKYYQTSTSSGAQNTNYFFKQFDSNKPNSQSPTQYYPSSSAYPSFEQSTAAPKYNPYTNFQKVNEKYDDEEFLKTAPSSNLKPSDLNAIYNQKKQLYINATLKAAYSVDGAHKSVQSKPSYSPPKATTGGFYLVTSTQRPVSYPSTQRTVSYQSTQAPVSYQSTIKSQVTPQQTHHTVSSQHTVSTQGGKFVPVSPGVGAVANNTKSQDYDYAYYDNGGVSAEYDQIGAVDEDFARIGKVHNTKS</sequence>
<feature type="compositionally biased region" description="Polar residues" evidence="6">
    <location>
        <begin position="170"/>
        <end position="180"/>
    </location>
</feature>
<keyword evidence="5" id="KW-0325">Glycoprotein</keyword>
<evidence type="ECO:0000256" key="6">
    <source>
        <dbReference type="SAM" id="MobiDB-lite"/>
    </source>
</evidence>
<evidence type="ECO:0000313" key="9">
    <source>
        <dbReference type="Proteomes" id="UP001367676"/>
    </source>
</evidence>
<evidence type="ECO:0000256" key="1">
    <source>
        <dbReference type="ARBA" id="ARBA00022669"/>
    </source>
</evidence>
<feature type="compositionally biased region" description="Polar residues" evidence="6">
    <location>
        <begin position="274"/>
        <end position="294"/>
    </location>
</feature>
<feature type="compositionally biased region" description="Polar residues" evidence="6">
    <location>
        <begin position="228"/>
        <end position="250"/>
    </location>
</feature>
<dbReference type="InterPro" id="IPR051940">
    <property type="entry name" value="Chitin_bind-dev_reg"/>
</dbReference>
<evidence type="ECO:0000256" key="5">
    <source>
        <dbReference type="ARBA" id="ARBA00023180"/>
    </source>
</evidence>
<organism evidence="8 9">
    <name type="scientific">Parthenolecanium corni</name>
    <dbReference type="NCBI Taxonomy" id="536013"/>
    <lineage>
        <taxon>Eukaryota</taxon>
        <taxon>Metazoa</taxon>
        <taxon>Ecdysozoa</taxon>
        <taxon>Arthropoda</taxon>
        <taxon>Hexapoda</taxon>
        <taxon>Insecta</taxon>
        <taxon>Pterygota</taxon>
        <taxon>Neoptera</taxon>
        <taxon>Paraneoptera</taxon>
        <taxon>Hemiptera</taxon>
        <taxon>Sternorrhyncha</taxon>
        <taxon>Coccoidea</taxon>
        <taxon>Coccidae</taxon>
        <taxon>Parthenolecanium</taxon>
    </lineage>
</organism>
<evidence type="ECO:0000256" key="4">
    <source>
        <dbReference type="ARBA" id="ARBA00023157"/>
    </source>
</evidence>
<accession>A0AAN9Y9W2</accession>
<keyword evidence="3" id="KW-0677">Repeat</keyword>
<dbReference type="EMBL" id="JBBCAQ010000006">
    <property type="protein sequence ID" value="KAK7603152.1"/>
    <property type="molecule type" value="Genomic_DNA"/>
</dbReference>
<dbReference type="Gene3D" id="2.170.140.10">
    <property type="entry name" value="Chitin binding domain"/>
    <property type="match status" value="1"/>
</dbReference>
<keyword evidence="1" id="KW-0147">Chitin-binding</keyword>
<keyword evidence="4" id="KW-1015">Disulfide bond</keyword>
<dbReference type="InterPro" id="IPR036508">
    <property type="entry name" value="Chitin-bd_dom_sf"/>
</dbReference>
<evidence type="ECO:0000313" key="8">
    <source>
        <dbReference type="EMBL" id="KAK7603152.1"/>
    </source>
</evidence>
<dbReference type="Proteomes" id="UP001367676">
    <property type="component" value="Unassembled WGS sequence"/>
</dbReference>
<keyword evidence="2" id="KW-0732">Signal</keyword>
<dbReference type="PROSITE" id="PS50940">
    <property type="entry name" value="CHIT_BIND_II"/>
    <property type="match status" value="1"/>
</dbReference>
<dbReference type="SUPFAM" id="SSF57625">
    <property type="entry name" value="Invertebrate chitin-binding proteins"/>
    <property type="match status" value="1"/>
</dbReference>
<dbReference type="AlphaFoldDB" id="A0AAN9Y9W2"/>
<dbReference type="GO" id="GO:0005576">
    <property type="term" value="C:extracellular region"/>
    <property type="evidence" value="ECO:0007669"/>
    <property type="project" value="InterPro"/>
</dbReference>
<evidence type="ECO:0000259" key="7">
    <source>
        <dbReference type="PROSITE" id="PS50940"/>
    </source>
</evidence>
<dbReference type="GO" id="GO:0008061">
    <property type="term" value="F:chitin binding"/>
    <property type="evidence" value="ECO:0007669"/>
    <property type="project" value="UniProtKB-KW"/>
</dbReference>
<dbReference type="InterPro" id="IPR002557">
    <property type="entry name" value="Chitin-bd_dom"/>
</dbReference>
<evidence type="ECO:0000256" key="2">
    <source>
        <dbReference type="ARBA" id="ARBA00022729"/>
    </source>
</evidence>
<feature type="region of interest" description="Disordered" evidence="6">
    <location>
        <begin position="519"/>
        <end position="540"/>
    </location>
</feature>
<dbReference type="PANTHER" id="PTHR23301:SF0">
    <property type="entry name" value="CHITIN-BINDING TYPE-2 DOMAIN-CONTAINING PROTEIN-RELATED"/>
    <property type="match status" value="1"/>
</dbReference>